<sequence length="97" mass="9913">MAYTPPVLPVANLAGPAGAGSWDRPREHPGVTSAAAAAAPIPSTLRRFSRRGRSIEDNLEVQRSVLVVAPVPAVLSPSAGSAELAATVGIVLLLRVP</sequence>
<comment type="caution">
    <text evidence="2">The sequence shown here is derived from an EMBL/GenBank/DDBJ whole genome shotgun (WGS) entry which is preliminary data.</text>
</comment>
<gene>
    <name evidence="2" type="ORF">GCM10009744_32320</name>
</gene>
<name>A0ABN2FC70_9ACTN</name>
<evidence type="ECO:0000256" key="1">
    <source>
        <dbReference type="SAM" id="MobiDB-lite"/>
    </source>
</evidence>
<dbReference type="EMBL" id="BAAANE010000005">
    <property type="protein sequence ID" value="GAA1640113.1"/>
    <property type="molecule type" value="Genomic_DNA"/>
</dbReference>
<dbReference type="Proteomes" id="UP001501319">
    <property type="component" value="Unassembled WGS sequence"/>
</dbReference>
<feature type="region of interest" description="Disordered" evidence="1">
    <location>
        <begin position="14"/>
        <end position="36"/>
    </location>
</feature>
<reference evidence="2 3" key="1">
    <citation type="journal article" date="2019" name="Int. J. Syst. Evol. Microbiol.">
        <title>The Global Catalogue of Microorganisms (GCM) 10K type strain sequencing project: providing services to taxonomists for standard genome sequencing and annotation.</title>
        <authorList>
            <consortium name="The Broad Institute Genomics Platform"/>
            <consortium name="The Broad Institute Genome Sequencing Center for Infectious Disease"/>
            <person name="Wu L."/>
            <person name="Ma J."/>
        </authorList>
    </citation>
    <scope>NUCLEOTIDE SEQUENCE [LARGE SCALE GENOMIC DNA]</scope>
    <source>
        <strain evidence="2 3">JCM 14306</strain>
    </source>
</reference>
<organism evidence="2 3">
    <name type="scientific">Kribbella alba</name>
    <dbReference type="NCBI Taxonomy" id="190197"/>
    <lineage>
        <taxon>Bacteria</taxon>
        <taxon>Bacillati</taxon>
        <taxon>Actinomycetota</taxon>
        <taxon>Actinomycetes</taxon>
        <taxon>Propionibacteriales</taxon>
        <taxon>Kribbellaceae</taxon>
        <taxon>Kribbella</taxon>
    </lineage>
</organism>
<evidence type="ECO:0000313" key="2">
    <source>
        <dbReference type="EMBL" id="GAA1640113.1"/>
    </source>
</evidence>
<protein>
    <submittedName>
        <fullName evidence="2">Uncharacterized protein</fullName>
    </submittedName>
</protein>
<evidence type="ECO:0000313" key="3">
    <source>
        <dbReference type="Proteomes" id="UP001501319"/>
    </source>
</evidence>
<proteinExistence type="predicted"/>
<keyword evidence="3" id="KW-1185">Reference proteome</keyword>
<accession>A0ABN2FC70</accession>